<dbReference type="PANTHER" id="PTHR16206:SF19">
    <property type="entry name" value="DEP DOMAIN-CONTAINING PROTEIN"/>
    <property type="match status" value="1"/>
</dbReference>
<keyword evidence="2" id="KW-1185">Reference proteome</keyword>
<sequence length="447" mass="50757">MVFTIDPHSCAVAGLNPLCAGHCPCKATRTWRDLVEALHTVHLRRHRVHFRSYKNCFTGMDAVDTILAHLMHADYFRNCELSRLKVVGNSKGDGCVVFMLTFFSIVLPREGIVSVCLSAQNFSVSPQLLVEQVWRQQTLLCLLQLTDLQVIDTVLISSPSARKTCRGCLRGKLSISNEALESLLDRNFNLDSDWLAAALDCLDWLPNSRLVELAQQLPNNRLLLNTDEVKLLLFNALARHYEQEKQPLLSSQLYEVHAAVLQLLDKGQSNQALEASQLWLRLLESPLREELRVLLHFMNIASSPDAFRIRKQMDNRSTVRRVFGKAIIQNKVFSLIEVDTFLNFLIDNHAYLFKVGGSSKMTVRRCALMLSPPILTQFLPTDFTYCQQVSQRAFEQQQKEATVAELSGLLKTITNNPNLPLEKKRNLVSEFQTHHPSVVVEHLSLEI</sequence>
<dbReference type="AlphaFoldDB" id="A0A8C4NL95"/>
<accession>A0A8C4NL95</accession>
<dbReference type="Gene3D" id="1.10.10.10">
    <property type="entry name" value="Winged helix-like DNA-binding domain superfamily/Winged helix DNA-binding domain"/>
    <property type="match status" value="1"/>
</dbReference>
<dbReference type="InterPro" id="IPR036388">
    <property type="entry name" value="WH-like_DNA-bd_sf"/>
</dbReference>
<dbReference type="SUPFAM" id="SSF46785">
    <property type="entry name" value="Winged helix' DNA-binding domain"/>
    <property type="match status" value="1"/>
</dbReference>
<evidence type="ECO:0000313" key="2">
    <source>
        <dbReference type="Proteomes" id="UP000694388"/>
    </source>
</evidence>
<evidence type="ECO:0000313" key="1">
    <source>
        <dbReference type="Ensembl" id="ENSEBUP00000004962.1"/>
    </source>
</evidence>
<organism evidence="1 2">
    <name type="scientific">Eptatretus burgeri</name>
    <name type="common">Inshore hagfish</name>
    <dbReference type="NCBI Taxonomy" id="7764"/>
    <lineage>
        <taxon>Eukaryota</taxon>
        <taxon>Metazoa</taxon>
        <taxon>Chordata</taxon>
        <taxon>Craniata</taxon>
        <taxon>Vertebrata</taxon>
        <taxon>Cyclostomata</taxon>
        <taxon>Myxini</taxon>
        <taxon>Myxiniformes</taxon>
        <taxon>Myxinidae</taxon>
        <taxon>Eptatretinae</taxon>
        <taxon>Eptatretus</taxon>
    </lineage>
</organism>
<dbReference type="InterPro" id="IPR036390">
    <property type="entry name" value="WH_DNA-bd_sf"/>
</dbReference>
<dbReference type="Proteomes" id="UP000694388">
    <property type="component" value="Unplaced"/>
</dbReference>
<dbReference type="PANTHER" id="PTHR16206">
    <property type="entry name" value="DEP DOMAIN-CONTAINING"/>
    <property type="match status" value="1"/>
</dbReference>
<protein>
    <submittedName>
        <fullName evidence="1">DEP domain containing 7, paralog a</fullName>
    </submittedName>
</protein>
<dbReference type="GeneTree" id="ENSGT00950000182976"/>
<reference evidence="1" key="1">
    <citation type="submission" date="2025-08" db="UniProtKB">
        <authorList>
            <consortium name="Ensembl"/>
        </authorList>
    </citation>
    <scope>IDENTIFICATION</scope>
</reference>
<reference evidence="1" key="2">
    <citation type="submission" date="2025-09" db="UniProtKB">
        <authorList>
            <consortium name="Ensembl"/>
        </authorList>
    </citation>
    <scope>IDENTIFICATION</scope>
</reference>
<dbReference type="Ensembl" id="ENSEBUT00000005400.1">
    <property type="protein sequence ID" value="ENSEBUP00000004962.1"/>
    <property type="gene ID" value="ENSEBUG00000003403.1"/>
</dbReference>
<proteinExistence type="predicted"/>
<name>A0A8C4NL95_EPTBU</name>